<gene>
    <name evidence="8" type="ORF">EKH83_03205</name>
    <name evidence="7" type="ORF">F1649_02840</name>
</gene>
<dbReference type="SMART" id="SM00388">
    <property type="entry name" value="HisKA"/>
    <property type="match status" value="1"/>
</dbReference>
<dbReference type="InterPro" id="IPR011622">
    <property type="entry name" value="7TMR_DISM_rcpt_extracell_dom2"/>
</dbReference>
<evidence type="ECO:0000313" key="8">
    <source>
        <dbReference type="EMBL" id="RXF71708.1"/>
    </source>
</evidence>
<dbReference type="Gene3D" id="1.10.287.130">
    <property type="match status" value="1"/>
</dbReference>
<evidence type="ECO:0000313" key="10">
    <source>
        <dbReference type="Proteomes" id="UP000322918"/>
    </source>
</evidence>
<dbReference type="OrthoDB" id="9806995at2"/>
<name>A0A4Q0ME58_9SPHI</name>
<feature type="transmembrane region" description="Helical" evidence="5">
    <location>
        <begin position="300"/>
        <end position="321"/>
    </location>
</feature>
<dbReference type="GO" id="GO:0000155">
    <property type="term" value="F:phosphorelay sensor kinase activity"/>
    <property type="evidence" value="ECO:0007669"/>
    <property type="project" value="InterPro"/>
</dbReference>
<dbReference type="PANTHER" id="PTHR43065:SF50">
    <property type="entry name" value="HISTIDINE KINASE"/>
    <property type="match status" value="1"/>
</dbReference>
<dbReference type="InterPro" id="IPR036890">
    <property type="entry name" value="HATPase_C_sf"/>
</dbReference>
<dbReference type="Gene3D" id="2.60.40.2380">
    <property type="match status" value="1"/>
</dbReference>
<dbReference type="Pfam" id="PF02518">
    <property type="entry name" value="HATPase_c"/>
    <property type="match status" value="1"/>
</dbReference>
<feature type="transmembrane region" description="Helical" evidence="5">
    <location>
        <begin position="243"/>
        <end position="262"/>
    </location>
</feature>
<dbReference type="RefSeq" id="WP_128767955.1">
    <property type="nucleotide sequence ID" value="NZ_RXOC01000002.1"/>
</dbReference>
<keyword evidence="3" id="KW-0597">Phosphoprotein</keyword>
<feature type="transmembrane region" description="Helical" evidence="5">
    <location>
        <begin position="274"/>
        <end position="294"/>
    </location>
</feature>
<dbReference type="PANTHER" id="PTHR43065">
    <property type="entry name" value="SENSOR HISTIDINE KINASE"/>
    <property type="match status" value="1"/>
</dbReference>
<dbReference type="SUPFAM" id="SSF55874">
    <property type="entry name" value="ATPase domain of HSP90 chaperone/DNA topoisomerase II/histidine kinase"/>
    <property type="match status" value="1"/>
</dbReference>
<feature type="coiled-coil region" evidence="4">
    <location>
        <begin position="421"/>
        <end position="451"/>
    </location>
</feature>
<dbReference type="Proteomes" id="UP000290848">
    <property type="component" value="Unassembled WGS sequence"/>
</dbReference>
<keyword evidence="8" id="KW-0418">Kinase</keyword>
<dbReference type="InterPro" id="IPR003594">
    <property type="entry name" value="HATPase_dom"/>
</dbReference>
<dbReference type="SMART" id="SM00387">
    <property type="entry name" value="HATPase_c"/>
    <property type="match status" value="1"/>
</dbReference>
<evidence type="ECO:0000256" key="1">
    <source>
        <dbReference type="ARBA" id="ARBA00000085"/>
    </source>
</evidence>
<dbReference type="SUPFAM" id="SSF47384">
    <property type="entry name" value="Homodimeric domain of signal transducing histidine kinase"/>
    <property type="match status" value="1"/>
</dbReference>
<dbReference type="AlphaFoldDB" id="A0A4Q0ME58"/>
<dbReference type="Proteomes" id="UP000322918">
    <property type="component" value="Unassembled WGS sequence"/>
</dbReference>
<dbReference type="CDD" id="cd00082">
    <property type="entry name" value="HisKA"/>
    <property type="match status" value="1"/>
</dbReference>
<comment type="catalytic activity">
    <reaction evidence="1">
        <text>ATP + protein L-histidine = ADP + protein N-phospho-L-histidine.</text>
        <dbReference type="EC" id="2.7.13.3"/>
    </reaction>
</comment>
<accession>A0A4Q0ME58</accession>
<keyword evidence="8" id="KW-0808">Transferase</keyword>
<evidence type="ECO:0000256" key="3">
    <source>
        <dbReference type="ARBA" id="ARBA00022553"/>
    </source>
</evidence>
<feature type="transmembrane region" description="Helical" evidence="5">
    <location>
        <begin position="178"/>
        <end position="199"/>
    </location>
</feature>
<keyword evidence="5" id="KW-0812">Transmembrane</keyword>
<dbReference type="Pfam" id="PF07695">
    <property type="entry name" value="7TMR-DISM_7TM"/>
    <property type="match status" value="1"/>
</dbReference>
<reference evidence="7 10" key="2">
    <citation type="submission" date="2019-09" db="EMBL/GenBank/DDBJ databases">
        <title>Pararcticibacter amylolyticus gen. nov., sp. nov., isolated from a rottenly hemp rope, and reclassification of Pedobacter tournemirensis as Pararcticibacter tournemirensis comb. nov.</title>
        <authorList>
            <person name="Cai Y."/>
        </authorList>
    </citation>
    <scope>NUCLEOTIDE SEQUENCE [LARGE SCALE GENOMIC DNA]</scope>
    <source>
        <strain evidence="7 10">TF5-37.2-LB10</strain>
    </source>
</reference>
<keyword evidence="10" id="KW-1185">Reference proteome</keyword>
<feature type="domain" description="Histidine kinase" evidence="6">
    <location>
        <begin position="460"/>
        <end position="711"/>
    </location>
</feature>
<reference evidence="8 9" key="1">
    <citation type="submission" date="2018-12" db="EMBL/GenBank/DDBJ databases">
        <title>The Draft Genome Sequence of the Soil Bacterium Pedobacter tournemirensis R1.</title>
        <authorList>
            <person name="He J."/>
        </authorList>
    </citation>
    <scope>NUCLEOTIDE SEQUENCE [LARGE SCALE GENOMIC DNA]</scope>
    <source>
        <strain evidence="8 9">R1</strain>
    </source>
</reference>
<dbReference type="PROSITE" id="PS50109">
    <property type="entry name" value="HIS_KIN"/>
    <property type="match status" value="1"/>
</dbReference>
<dbReference type="InterPro" id="IPR005467">
    <property type="entry name" value="His_kinase_dom"/>
</dbReference>
<evidence type="ECO:0000259" key="6">
    <source>
        <dbReference type="PROSITE" id="PS50109"/>
    </source>
</evidence>
<keyword evidence="5" id="KW-1133">Transmembrane helix</keyword>
<dbReference type="InterPro" id="IPR003661">
    <property type="entry name" value="HisK_dim/P_dom"/>
</dbReference>
<dbReference type="EC" id="2.7.13.3" evidence="2"/>
<dbReference type="PRINTS" id="PR00344">
    <property type="entry name" value="BCTRLSENSOR"/>
</dbReference>
<dbReference type="Pfam" id="PF07696">
    <property type="entry name" value="7TMR-DISMED2"/>
    <property type="match status" value="1"/>
</dbReference>
<evidence type="ECO:0000256" key="4">
    <source>
        <dbReference type="SAM" id="Coils"/>
    </source>
</evidence>
<dbReference type="InterPro" id="IPR036097">
    <property type="entry name" value="HisK_dim/P_sf"/>
</dbReference>
<evidence type="ECO:0000256" key="2">
    <source>
        <dbReference type="ARBA" id="ARBA00012438"/>
    </source>
</evidence>
<feature type="transmembrane region" description="Helical" evidence="5">
    <location>
        <begin position="328"/>
        <end position="346"/>
    </location>
</feature>
<dbReference type="EMBL" id="RXOC01000002">
    <property type="protein sequence ID" value="RXF71708.1"/>
    <property type="molecule type" value="Genomic_DNA"/>
</dbReference>
<comment type="caution">
    <text evidence="8">The sequence shown here is derived from an EMBL/GenBank/DDBJ whole genome shotgun (WGS) entry which is preliminary data.</text>
</comment>
<sequence>MLKNFLIAVLFVFVCSFCKGQVVITKSTERVLAGKELFTLQPNKEIGFKEVLHSSDFVPSTVTVPNFGLSKSSIWLKFSISNQSSDNHLVLHIAYPELDKVELFSPGKNGDYEHISSGKDVFFNTRKYKSPDYLFDLNVPVNTTKTFFLKIRGDKQIFLPIYVSRPTAQFQQSSKENMLSGIYIGIVLIMLFYNLFVYFSVQDRSYLYYVIYIFFVGLTQVGLKGYNFQYLWPAWPGFDSKSIILFASTSGFAALLFTNNYLEVGKNFRRARPALWLCMGLFILSFVPTLAGNIPLGFKIMQSATSLASIVIFVTSLTIMIKGYQPAKFFFSAWSVLLAGAIIFLLKDYQILPYNTLTSYAMQLASAIEMSLLSFGLADRINILKKEKEFSQAEALRVAKENERIIREQNVILEQKVNERTLELKESNDELNVTLEDLKQAQSQLVESEKMASLGQLTAGIAHEINNPINFVTSNVTPLRRDFDLLIEALSSIEDIALSEETSTTDKQKSIENIKEELDFDYLKIEISHLLKGIHEGATRTAEIVKGLRIFSRVDEDDLKRADVTAGLESTLVIVNNLLNNRIRVIKEYDSVPPIECYPGKLNQVFLNILSNAIHAVNKKFGEKPGGELKISTSFNEENVFIKIADNGTGMDENTRKKIFEPFFTTKDVGEGTGLGMSIAFNTINKHRGQILIESTPGEGTEFTLQLPIIHKL</sequence>
<dbReference type="InterPro" id="IPR004358">
    <property type="entry name" value="Sig_transdc_His_kin-like_C"/>
</dbReference>
<dbReference type="EMBL" id="VWNE01000004">
    <property type="protein sequence ID" value="KAA8485436.1"/>
    <property type="molecule type" value="Genomic_DNA"/>
</dbReference>
<feature type="transmembrane region" description="Helical" evidence="5">
    <location>
        <begin position="206"/>
        <end position="223"/>
    </location>
</feature>
<dbReference type="Gene3D" id="3.30.565.10">
    <property type="entry name" value="Histidine kinase-like ATPase, C-terminal domain"/>
    <property type="match status" value="1"/>
</dbReference>
<evidence type="ECO:0000313" key="7">
    <source>
        <dbReference type="EMBL" id="KAA8485436.1"/>
    </source>
</evidence>
<keyword evidence="4" id="KW-0175">Coiled coil</keyword>
<protein>
    <recommendedName>
        <fullName evidence="2">histidine kinase</fullName>
        <ecNumber evidence="2">2.7.13.3</ecNumber>
    </recommendedName>
</protein>
<organism evidence="8 9">
    <name type="scientific">Arcticibacter tournemirensis</name>
    <dbReference type="NCBI Taxonomy" id="699437"/>
    <lineage>
        <taxon>Bacteria</taxon>
        <taxon>Pseudomonadati</taxon>
        <taxon>Bacteroidota</taxon>
        <taxon>Sphingobacteriia</taxon>
        <taxon>Sphingobacteriales</taxon>
        <taxon>Sphingobacteriaceae</taxon>
        <taxon>Arcticibacter</taxon>
    </lineage>
</organism>
<proteinExistence type="predicted"/>
<keyword evidence="5" id="KW-0472">Membrane</keyword>
<evidence type="ECO:0000256" key="5">
    <source>
        <dbReference type="SAM" id="Phobius"/>
    </source>
</evidence>
<dbReference type="InterPro" id="IPR011623">
    <property type="entry name" value="7TMR_DISM_rcpt_extracell_dom1"/>
</dbReference>
<evidence type="ECO:0000313" key="9">
    <source>
        <dbReference type="Proteomes" id="UP000290848"/>
    </source>
</evidence>